<dbReference type="Gene3D" id="3.30.1490.100">
    <property type="entry name" value="DNA polymerase, Y-family, little finger domain"/>
    <property type="match status" value="1"/>
</dbReference>
<dbReference type="Gene3D" id="3.40.1170.60">
    <property type="match status" value="1"/>
</dbReference>
<organism evidence="14 15">
    <name type="scientific">Rhizopogon vesiculosus</name>
    <dbReference type="NCBI Taxonomy" id="180088"/>
    <lineage>
        <taxon>Eukaryota</taxon>
        <taxon>Fungi</taxon>
        <taxon>Dikarya</taxon>
        <taxon>Basidiomycota</taxon>
        <taxon>Agaricomycotina</taxon>
        <taxon>Agaricomycetes</taxon>
        <taxon>Agaricomycetidae</taxon>
        <taxon>Boletales</taxon>
        <taxon>Suillineae</taxon>
        <taxon>Rhizopogonaceae</taxon>
        <taxon>Rhizopogon</taxon>
    </lineage>
</organism>
<evidence type="ECO:0000259" key="12">
    <source>
        <dbReference type="PROSITE" id="PS50173"/>
    </source>
</evidence>
<evidence type="ECO:0000256" key="4">
    <source>
        <dbReference type="ARBA" id="ARBA00022763"/>
    </source>
</evidence>
<feature type="domain" description="UmuC" evidence="12">
    <location>
        <begin position="42"/>
        <end position="334"/>
    </location>
</feature>
<feature type="transmembrane region" description="Helical" evidence="11">
    <location>
        <begin position="797"/>
        <end position="819"/>
    </location>
</feature>
<keyword evidence="11" id="KW-0472">Membrane</keyword>
<keyword evidence="3" id="KW-0479">Metal-binding</keyword>
<feature type="transmembrane region" description="Helical" evidence="11">
    <location>
        <begin position="826"/>
        <end position="845"/>
    </location>
</feature>
<evidence type="ECO:0000256" key="2">
    <source>
        <dbReference type="ARBA" id="ARBA00022679"/>
    </source>
</evidence>
<dbReference type="FunFam" id="3.40.1170.60:FF:000008">
    <property type="entry name" value="DNA polymerase eta subunit"/>
    <property type="match status" value="1"/>
</dbReference>
<feature type="region of interest" description="Disordered" evidence="10">
    <location>
        <begin position="1270"/>
        <end position="1417"/>
    </location>
</feature>
<evidence type="ECO:0000256" key="8">
    <source>
        <dbReference type="ARBA" id="ARBA00023242"/>
    </source>
</evidence>
<dbReference type="InterPro" id="IPR052230">
    <property type="entry name" value="DNA_polymerase_eta"/>
</dbReference>
<keyword evidence="4" id="KW-0227">DNA damage</keyword>
<evidence type="ECO:0000256" key="9">
    <source>
        <dbReference type="ARBA" id="ARBA00044975"/>
    </source>
</evidence>
<feature type="compositionally biased region" description="Polar residues" evidence="10">
    <location>
        <begin position="1312"/>
        <end position="1322"/>
    </location>
</feature>
<evidence type="ECO:0000313" key="15">
    <source>
        <dbReference type="Proteomes" id="UP000183567"/>
    </source>
</evidence>
<dbReference type="SUPFAM" id="SSF100879">
    <property type="entry name" value="Lesion bypass DNA polymerase (Y-family), little finger domain"/>
    <property type="match status" value="1"/>
</dbReference>
<keyword evidence="7" id="KW-0234">DNA repair</keyword>
<dbReference type="GO" id="GO:0003887">
    <property type="term" value="F:DNA-directed DNA polymerase activity"/>
    <property type="evidence" value="ECO:0007669"/>
    <property type="project" value="TreeGrafter"/>
</dbReference>
<dbReference type="SUPFAM" id="SSF81321">
    <property type="entry name" value="Family A G protein-coupled receptor-like"/>
    <property type="match status" value="1"/>
</dbReference>
<dbReference type="GO" id="GO:0005634">
    <property type="term" value="C:nucleus"/>
    <property type="evidence" value="ECO:0007669"/>
    <property type="project" value="UniProtKB-SubCell"/>
</dbReference>
<dbReference type="SUPFAM" id="SSF56672">
    <property type="entry name" value="DNA/RNA polymerases"/>
    <property type="match status" value="1"/>
</dbReference>
<feature type="domain" description="UBZ3-type" evidence="13">
    <location>
        <begin position="550"/>
        <end position="600"/>
    </location>
</feature>
<evidence type="ECO:0000256" key="7">
    <source>
        <dbReference type="ARBA" id="ARBA00023204"/>
    </source>
</evidence>
<evidence type="ECO:0000256" key="11">
    <source>
        <dbReference type="SAM" id="Phobius"/>
    </source>
</evidence>
<dbReference type="STRING" id="180088.A0A1J8QDZ7"/>
<proteinExistence type="predicted"/>
<evidence type="ECO:0000256" key="5">
    <source>
        <dbReference type="ARBA" id="ARBA00022771"/>
    </source>
</evidence>
<evidence type="ECO:0000259" key="13">
    <source>
        <dbReference type="PROSITE" id="PS51907"/>
    </source>
</evidence>
<dbReference type="InterPro" id="IPR036775">
    <property type="entry name" value="DNA_pol_Y-fam_lit_finger_sf"/>
</dbReference>
<dbReference type="Gene3D" id="1.20.1070.10">
    <property type="entry name" value="Rhodopsin 7-helix transmembrane proteins"/>
    <property type="match status" value="1"/>
</dbReference>
<feature type="compositionally biased region" description="Low complexity" evidence="10">
    <location>
        <begin position="1332"/>
        <end position="1351"/>
    </location>
</feature>
<keyword evidence="15" id="KW-1185">Reference proteome</keyword>
<dbReference type="GO" id="GO:0003684">
    <property type="term" value="F:damaged DNA binding"/>
    <property type="evidence" value="ECO:0007669"/>
    <property type="project" value="InterPro"/>
</dbReference>
<feature type="transmembrane region" description="Helical" evidence="11">
    <location>
        <begin position="703"/>
        <end position="725"/>
    </location>
</feature>
<dbReference type="InterPro" id="IPR041298">
    <property type="entry name" value="UBZ3"/>
</dbReference>
<dbReference type="OrthoDB" id="5723at2759"/>
<dbReference type="GO" id="GO:0070987">
    <property type="term" value="P:error-free translesion synthesis"/>
    <property type="evidence" value="ECO:0007669"/>
    <property type="project" value="UniProtKB-ARBA"/>
</dbReference>
<dbReference type="InterPro" id="IPR043502">
    <property type="entry name" value="DNA/RNA_pol_sf"/>
</dbReference>
<evidence type="ECO:0000256" key="6">
    <source>
        <dbReference type="ARBA" id="ARBA00022833"/>
    </source>
</evidence>
<dbReference type="PROSITE" id="PS51907">
    <property type="entry name" value="ZF_UBZ3"/>
    <property type="match status" value="1"/>
</dbReference>
<dbReference type="PANTHER" id="PTHR45873">
    <property type="entry name" value="DNA POLYMERASE ETA"/>
    <property type="match status" value="1"/>
</dbReference>
<evidence type="ECO:0000256" key="10">
    <source>
        <dbReference type="SAM" id="MobiDB-lite"/>
    </source>
</evidence>
<keyword evidence="5" id="KW-0863">Zinc-finger</keyword>
<feature type="transmembrane region" description="Helical" evidence="11">
    <location>
        <begin position="937"/>
        <end position="957"/>
    </location>
</feature>
<dbReference type="Proteomes" id="UP000183567">
    <property type="component" value="Unassembled WGS sequence"/>
</dbReference>
<dbReference type="GO" id="GO:0007064">
    <property type="term" value="P:mitotic sister chromatid cohesion"/>
    <property type="evidence" value="ECO:0007669"/>
    <property type="project" value="UniProtKB-ARBA"/>
</dbReference>
<feature type="transmembrane region" description="Helical" evidence="11">
    <location>
        <begin position="755"/>
        <end position="777"/>
    </location>
</feature>
<protein>
    <recommendedName>
        <fullName evidence="9">DNA polymerase eta</fullName>
    </recommendedName>
</protein>
<dbReference type="GO" id="GO:0006281">
    <property type="term" value="P:DNA repair"/>
    <property type="evidence" value="ECO:0007669"/>
    <property type="project" value="UniProtKB-KW"/>
</dbReference>
<dbReference type="GO" id="GO:0005657">
    <property type="term" value="C:replication fork"/>
    <property type="evidence" value="ECO:0007669"/>
    <property type="project" value="TreeGrafter"/>
</dbReference>
<feature type="compositionally biased region" description="Basic and acidic residues" evidence="10">
    <location>
        <begin position="1057"/>
        <end position="1067"/>
    </location>
</feature>
<keyword evidence="11" id="KW-0812">Transmembrane</keyword>
<reference evidence="14 15" key="1">
    <citation type="submission" date="2016-03" db="EMBL/GenBank/DDBJ databases">
        <title>Comparative genomics of the ectomycorrhizal sister species Rhizopogon vinicolor and Rhizopogon vesiculosus (Basidiomycota: Boletales) reveals a divergence of the mating type B locus.</title>
        <authorList>
            <person name="Mujic A.B."/>
            <person name="Kuo A."/>
            <person name="Tritt A."/>
            <person name="Lipzen A."/>
            <person name="Chen C."/>
            <person name="Johnson J."/>
            <person name="Sharma A."/>
            <person name="Barry K."/>
            <person name="Grigoriev I.V."/>
            <person name="Spatafora J.W."/>
        </authorList>
    </citation>
    <scope>NUCLEOTIDE SEQUENCE [LARGE SCALE GENOMIC DNA]</scope>
    <source>
        <strain evidence="14 15">AM-OR11-056</strain>
    </source>
</reference>
<evidence type="ECO:0000313" key="14">
    <source>
        <dbReference type="EMBL" id="OJA18879.1"/>
    </source>
</evidence>
<dbReference type="Gene3D" id="3.30.70.270">
    <property type="match status" value="1"/>
</dbReference>
<dbReference type="Gene3D" id="1.10.150.20">
    <property type="entry name" value="5' to 3' exonuclease, C-terminal subdomain"/>
    <property type="match status" value="1"/>
</dbReference>
<dbReference type="CDD" id="cd00637">
    <property type="entry name" value="7tm_classA_rhodopsin-like"/>
    <property type="match status" value="1"/>
</dbReference>
<dbReference type="InterPro" id="IPR001126">
    <property type="entry name" value="UmuC"/>
</dbReference>
<keyword evidence="2" id="KW-0808">Transferase</keyword>
<feature type="compositionally biased region" description="Polar residues" evidence="10">
    <location>
        <begin position="1403"/>
        <end position="1417"/>
    </location>
</feature>
<dbReference type="Pfam" id="PF21704">
    <property type="entry name" value="POLH-Rev1_HhH"/>
    <property type="match status" value="1"/>
</dbReference>
<comment type="caution">
    <text evidence="14">The sequence shown here is derived from an EMBL/GenBank/DDBJ whole genome shotgun (WGS) entry which is preliminary data.</text>
</comment>
<dbReference type="PANTHER" id="PTHR45873:SF1">
    <property type="entry name" value="DNA POLYMERASE ETA"/>
    <property type="match status" value="1"/>
</dbReference>
<dbReference type="GO" id="GO:0035861">
    <property type="term" value="C:site of double-strand break"/>
    <property type="evidence" value="ECO:0007669"/>
    <property type="project" value="TreeGrafter"/>
</dbReference>
<dbReference type="PROSITE" id="PS50173">
    <property type="entry name" value="UMUC"/>
    <property type="match status" value="1"/>
</dbReference>
<dbReference type="GO" id="GO:0008270">
    <property type="term" value="F:zinc ion binding"/>
    <property type="evidence" value="ECO:0007669"/>
    <property type="project" value="UniProtKB-KW"/>
</dbReference>
<dbReference type="InterPro" id="IPR017961">
    <property type="entry name" value="DNA_pol_Y-fam_little_finger"/>
</dbReference>
<comment type="subcellular location">
    <subcellularLocation>
        <location evidence="1">Nucleus</location>
    </subcellularLocation>
</comment>
<dbReference type="InterPro" id="IPR043128">
    <property type="entry name" value="Rev_trsase/Diguanyl_cyclase"/>
</dbReference>
<evidence type="ECO:0000256" key="1">
    <source>
        <dbReference type="ARBA" id="ARBA00004123"/>
    </source>
</evidence>
<dbReference type="Pfam" id="PF11799">
    <property type="entry name" value="IMS_C"/>
    <property type="match status" value="1"/>
</dbReference>
<dbReference type="Pfam" id="PF00817">
    <property type="entry name" value="IMS"/>
    <property type="match status" value="1"/>
</dbReference>
<keyword evidence="11" id="KW-1133">Transmembrane helix</keyword>
<keyword evidence="6" id="KW-0862">Zinc</keyword>
<dbReference type="GO" id="GO:0042276">
    <property type="term" value="P:error-prone translesion synthesis"/>
    <property type="evidence" value="ECO:0007669"/>
    <property type="project" value="TreeGrafter"/>
</dbReference>
<feature type="transmembrane region" description="Helical" evidence="11">
    <location>
        <begin position="969"/>
        <end position="987"/>
    </location>
</feature>
<dbReference type="GO" id="GO:0009314">
    <property type="term" value="P:response to radiation"/>
    <property type="evidence" value="ECO:0007669"/>
    <property type="project" value="TreeGrafter"/>
</dbReference>
<name>A0A1J8QDZ7_9AGAM</name>
<accession>A0A1J8QDZ7</accession>
<sequence>MNSPWKGKAKATNQAYDDLRPTITYRHLLSNNLGVRDPLRVVALCDSDAFYAACERVRLGLDPSVPIVVQQWESLIAISYPAREFGISRMDKIKDAKKKCPDLLAVHVATYKEGEKEPGYWDDVDTRTHKVCFTCSNAPHAIRSSSFLVSSLKVSLDLYRRESNKIIGMFKESLPTGEIEKASIDEAFIDFTRPVREKLLERYPYLAQVPADAPDGTDTPLPPPPPINWDGLGSVVPVSPSEETDGASELSDEVDDNTTWHDVALSIAAELMKKIREDIHSKLGYTTSAGIARNKFIAKLSASYKKPNSQTILRNDAIPNYLRPLAFQKIRFLGGKLGDALAKEYDVSTVGDLLTVSLEEMQSKFGENALWVYEILRGIDHNEVKEKSALFKSMLASKNLPTPITQPLDGHQWIRVLAAELALRLNDARESMPTLWPKAIVLHARKGYETSRSKQATFPFVRNVTVDVIATAADKLWKELTGDAKTINVTSVQLAFTGLDKAEMGQKSIEGFFKTRDIQQSPSLKRPREEYEPPGSAEDTNLAPPKSSNVEAVSFQCSRCHKVISLQEEQVTDASEVAQRLATLRLEHDDFHFARDLAHSNESPYSEHHPAVHWHRSSNFADASYEGEINVGRRCRSFLVQRSPSSPFLWTVSLSTSERHLLPASHPFSIQDPSRNPLPSLNMDGLVDVSYYMPFSTSQARGLIVVPVFALLSALALSFIVYRCIRLVVIPSFQRNATTPRAPENLFFRTHLGHYAISLVFSNVVLTSAGLMEFFWVKHSGIHYGPLCNAQATLMQTGSWATCFFSVAIGIHTCNSLVFRFRQMRWVSVVVIAFGWFISLVIGLGPLGKDNVYGPVIVSCGVTITHPGRIFGLKSFPVLFGSVLAVIVYSLIFLVLRGVLRVRGGIKFTLKPQERWSTSNNSEEYDRFMGAVAKSMLWYPVAFVLLLLPFTIANLIQFRGQNISFGFDVFVHACWSILGLVNVALLYNTFRVLSPVYHGLTLPRIQVDMEKSFGNNAFDESPTLPPVVHKPKGPLLPLYRKDNDTKSVSPLSLSEFPEVKQHSRDSSRSSADSATHLLGIKRKPSRYHNMRVKQNKMRSLAQAILPIAELNRQLAASDLESVKGRRLHLDLPVTEVNAAKLALETVSLSPAPRSAVASVLTPSPVVPTPAKSANISPIRQITLAFGRPGRKSKFGPRLKGGAALPPALPIAPPLSPIPSVESLTNLSPTSATRIRVFSASPTKEQGPPQSDLTGIILTVPVRPLPAITAEVKKVDKGKGRALTPPRPLPVQKDVTSGKPRSRDAIRPLPQFPRNSTGSSSSDEGTRHPDPDSLLSVTSFLSLSSPQPSLNSAYSSNPSLEGAREKALPILETQDNISEEGDNTDSEHSSSISIDTRRQDPLSRRTTQTSVWSQESAVTASQPLDVEAVLMQLLDRARS</sequence>
<feature type="region of interest" description="Disordered" evidence="10">
    <location>
        <begin position="1046"/>
        <end position="1077"/>
    </location>
</feature>
<feature type="transmembrane region" description="Helical" evidence="11">
    <location>
        <begin position="878"/>
        <end position="900"/>
    </location>
</feature>
<dbReference type="EMBL" id="LVVM01001293">
    <property type="protein sequence ID" value="OJA18879.1"/>
    <property type="molecule type" value="Genomic_DNA"/>
</dbReference>
<keyword evidence="8" id="KW-0539">Nucleus</keyword>
<evidence type="ECO:0000256" key="3">
    <source>
        <dbReference type="ARBA" id="ARBA00022723"/>
    </source>
</evidence>
<gene>
    <name evidence="14" type="ORF">AZE42_06292</name>
</gene>
<feature type="region of interest" description="Disordered" evidence="10">
    <location>
        <begin position="519"/>
        <end position="547"/>
    </location>
</feature>
<dbReference type="FunFam" id="1.10.150.20:FF:000014">
    <property type="entry name" value="Polymerase (DNA directed), eta"/>
    <property type="match status" value="1"/>
</dbReference>